<dbReference type="InterPro" id="IPR050232">
    <property type="entry name" value="FBL13/AtMIF1-like"/>
</dbReference>
<sequence>MEASSNQPDLISALSDSILIHILSFLPSNLSGQTSILSRRWRHLWEYVPELIFHDFTDERIFSFLTHRKSSNLRRFHVTSSSRDLLDHADKYTIDQALHFCSTQGVEELNLLFDTNSSRSYNMYLLRAKTLSCWGATLRVLNLHCCLVRCPIKINLPKVEELYLSRVSMERGAFNHIITGCPSVEIFEIARCSVSLLRFHLPILKRLVLDRCFLEHINISVPNLKFFKHKGRVESLKTFLMRVDNLKEAKYCMYDNWDRNSEGYVRGYQHIFEAVAQAEHLQVNCGGIRLDRLLRIFNKNLACGNVKCLVLKNADLKFLAVVPAIIRLLPGLENLDLSLQTIPPDTPEYERFYYLKSNMSELEKKLSMHLNNTKRSIYCLSYSLRRIDVRHFEARNTQIELLKLLVQNASVLEVICFTDSYGSIARLLKSREILTSHAASKNIKFMDQKNLNRHVALEMEDDYDSDYE</sequence>
<dbReference type="AlphaFoldDB" id="A0AAV8CH26"/>
<gene>
    <name evidence="3" type="ORF">LUZ62_088923</name>
</gene>
<dbReference type="InterPro" id="IPR001810">
    <property type="entry name" value="F-box_dom"/>
</dbReference>
<comment type="caution">
    <text evidence="3">The sequence shown here is derived from an EMBL/GenBank/DDBJ whole genome shotgun (WGS) entry which is preliminary data.</text>
</comment>
<dbReference type="PANTHER" id="PTHR31900:SF27">
    <property type="entry name" value="FBD DOMAIN-CONTAINING PROTEIN"/>
    <property type="match status" value="1"/>
</dbReference>
<dbReference type="Gene3D" id="3.80.10.10">
    <property type="entry name" value="Ribonuclease Inhibitor"/>
    <property type="match status" value="1"/>
</dbReference>
<evidence type="ECO:0000259" key="1">
    <source>
        <dbReference type="Pfam" id="PF00646"/>
    </source>
</evidence>
<dbReference type="CDD" id="cd22160">
    <property type="entry name" value="F-box_AtFBL13-like"/>
    <property type="match status" value="1"/>
</dbReference>
<dbReference type="InterPro" id="IPR032675">
    <property type="entry name" value="LRR_dom_sf"/>
</dbReference>
<proteinExistence type="predicted"/>
<protein>
    <submittedName>
        <fullName evidence="3">F-box/RNI-like superfamily protein</fullName>
    </submittedName>
</protein>
<evidence type="ECO:0000313" key="4">
    <source>
        <dbReference type="Proteomes" id="UP001140206"/>
    </source>
</evidence>
<organism evidence="3 4">
    <name type="scientific">Rhynchospora pubera</name>
    <dbReference type="NCBI Taxonomy" id="906938"/>
    <lineage>
        <taxon>Eukaryota</taxon>
        <taxon>Viridiplantae</taxon>
        <taxon>Streptophyta</taxon>
        <taxon>Embryophyta</taxon>
        <taxon>Tracheophyta</taxon>
        <taxon>Spermatophyta</taxon>
        <taxon>Magnoliopsida</taxon>
        <taxon>Liliopsida</taxon>
        <taxon>Poales</taxon>
        <taxon>Cyperaceae</taxon>
        <taxon>Cyperoideae</taxon>
        <taxon>Rhynchosporeae</taxon>
        <taxon>Rhynchospora</taxon>
    </lineage>
</organism>
<dbReference type="Proteomes" id="UP001140206">
    <property type="component" value="Chromosome 5"/>
</dbReference>
<dbReference type="PANTHER" id="PTHR31900">
    <property type="entry name" value="F-BOX/RNI SUPERFAMILY PROTEIN-RELATED"/>
    <property type="match status" value="1"/>
</dbReference>
<dbReference type="SUPFAM" id="SSF81383">
    <property type="entry name" value="F-box domain"/>
    <property type="match status" value="1"/>
</dbReference>
<evidence type="ECO:0000259" key="2">
    <source>
        <dbReference type="Pfam" id="PF24758"/>
    </source>
</evidence>
<dbReference type="Pfam" id="PF24758">
    <property type="entry name" value="LRR_At5g56370"/>
    <property type="match status" value="1"/>
</dbReference>
<dbReference type="InterPro" id="IPR055411">
    <property type="entry name" value="LRR_FXL15/At3g58940/PEG3-like"/>
</dbReference>
<name>A0AAV8CH26_9POAL</name>
<dbReference type="Pfam" id="PF00646">
    <property type="entry name" value="F-box"/>
    <property type="match status" value="1"/>
</dbReference>
<evidence type="ECO:0000313" key="3">
    <source>
        <dbReference type="EMBL" id="KAJ4754518.1"/>
    </source>
</evidence>
<dbReference type="SUPFAM" id="SSF52058">
    <property type="entry name" value="L domain-like"/>
    <property type="match status" value="1"/>
</dbReference>
<feature type="domain" description="F-box/LRR-repeat protein 15/At3g58940/PEG3-like LRR" evidence="2">
    <location>
        <begin position="95"/>
        <end position="224"/>
    </location>
</feature>
<dbReference type="InterPro" id="IPR053781">
    <property type="entry name" value="F-box_AtFBL13-like"/>
</dbReference>
<keyword evidence="4" id="KW-1185">Reference proteome</keyword>
<dbReference type="EMBL" id="JAMFTS010000005">
    <property type="protein sequence ID" value="KAJ4754518.1"/>
    <property type="molecule type" value="Genomic_DNA"/>
</dbReference>
<accession>A0AAV8CH26</accession>
<dbReference type="InterPro" id="IPR036047">
    <property type="entry name" value="F-box-like_dom_sf"/>
</dbReference>
<reference evidence="3" key="1">
    <citation type="submission" date="2022-08" db="EMBL/GenBank/DDBJ databases">
        <authorList>
            <person name="Marques A."/>
        </authorList>
    </citation>
    <scope>NUCLEOTIDE SEQUENCE</scope>
    <source>
        <strain evidence="3">RhyPub2mFocal</strain>
        <tissue evidence="3">Leaves</tissue>
    </source>
</reference>
<feature type="domain" description="F-box" evidence="1">
    <location>
        <begin position="11"/>
        <end position="49"/>
    </location>
</feature>